<keyword evidence="4" id="KW-0238">DNA-binding</keyword>
<dbReference type="Gene3D" id="3.40.50.300">
    <property type="entry name" value="P-loop containing nucleotide triphosphate hydrolases"/>
    <property type="match status" value="1"/>
</dbReference>
<keyword evidence="8" id="KW-1185">Reference proteome</keyword>
<dbReference type="GO" id="GO:0006355">
    <property type="term" value="P:regulation of DNA-templated transcription"/>
    <property type="evidence" value="ECO:0007669"/>
    <property type="project" value="InterPro"/>
</dbReference>
<dbReference type="InterPro" id="IPR029016">
    <property type="entry name" value="GAF-like_dom_sf"/>
</dbReference>
<reference evidence="7 8" key="1">
    <citation type="journal article" date="2021" name="Microbiol. Resour. Announc.">
        <title>Draft Genome Sequence of Coralloluteibacterium stylophorae LMG 29479T.</title>
        <authorList>
            <person name="Karlyshev A.V."/>
            <person name="Kudryashova E.B."/>
            <person name="Ariskina E.V."/>
            <person name="Conroy A.P."/>
            <person name="Abidueva E.Y."/>
        </authorList>
    </citation>
    <scope>NUCLEOTIDE SEQUENCE [LARGE SCALE GENOMIC DNA]</scope>
    <source>
        <strain evidence="7 8">LMG 29479</strain>
    </source>
</reference>
<dbReference type="PANTHER" id="PTHR32071">
    <property type="entry name" value="TRANSCRIPTIONAL REGULATORY PROTEIN"/>
    <property type="match status" value="1"/>
</dbReference>
<evidence type="ECO:0000256" key="1">
    <source>
        <dbReference type="ARBA" id="ARBA00022741"/>
    </source>
</evidence>
<dbReference type="InterPro" id="IPR025944">
    <property type="entry name" value="Sigma_54_int_dom_CS"/>
</dbReference>
<dbReference type="AlphaFoldDB" id="A0AAP2CEQ8"/>
<dbReference type="Pfam" id="PF00158">
    <property type="entry name" value="Sigma54_activat"/>
    <property type="match status" value="1"/>
</dbReference>
<dbReference type="SUPFAM" id="SSF55781">
    <property type="entry name" value="GAF domain-like"/>
    <property type="match status" value="1"/>
</dbReference>
<dbReference type="InterPro" id="IPR025943">
    <property type="entry name" value="Sigma_54_int_dom_ATP-bd_2"/>
</dbReference>
<dbReference type="InterPro" id="IPR003593">
    <property type="entry name" value="AAA+_ATPase"/>
</dbReference>
<dbReference type="Pfam" id="PF02954">
    <property type="entry name" value="HTH_8"/>
    <property type="match status" value="1"/>
</dbReference>
<dbReference type="SUPFAM" id="SSF46689">
    <property type="entry name" value="Homeodomain-like"/>
    <property type="match status" value="1"/>
</dbReference>
<keyword evidence="1" id="KW-0547">Nucleotide-binding</keyword>
<feature type="domain" description="Sigma-54 factor interaction" evidence="6">
    <location>
        <begin position="344"/>
        <end position="572"/>
    </location>
</feature>
<dbReference type="InterPro" id="IPR025662">
    <property type="entry name" value="Sigma_54_int_dom_ATP-bd_1"/>
</dbReference>
<organism evidence="7 8">
    <name type="scientific">Coralloluteibacterium stylophorae</name>
    <dbReference type="NCBI Taxonomy" id="1776034"/>
    <lineage>
        <taxon>Bacteria</taxon>
        <taxon>Pseudomonadati</taxon>
        <taxon>Pseudomonadota</taxon>
        <taxon>Gammaproteobacteria</taxon>
        <taxon>Lysobacterales</taxon>
        <taxon>Lysobacteraceae</taxon>
        <taxon>Coralloluteibacterium</taxon>
    </lineage>
</organism>
<dbReference type="GO" id="GO:0043565">
    <property type="term" value="F:sequence-specific DNA binding"/>
    <property type="evidence" value="ECO:0007669"/>
    <property type="project" value="InterPro"/>
</dbReference>
<dbReference type="SUPFAM" id="SSF52540">
    <property type="entry name" value="P-loop containing nucleoside triphosphate hydrolases"/>
    <property type="match status" value="1"/>
</dbReference>
<dbReference type="InterPro" id="IPR003018">
    <property type="entry name" value="GAF"/>
</dbReference>
<evidence type="ECO:0000256" key="3">
    <source>
        <dbReference type="ARBA" id="ARBA00023015"/>
    </source>
</evidence>
<gene>
    <name evidence="7" type="ORF">KB893_017245</name>
</gene>
<evidence type="ECO:0000256" key="2">
    <source>
        <dbReference type="ARBA" id="ARBA00022840"/>
    </source>
</evidence>
<dbReference type="Pfam" id="PF25601">
    <property type="entry name" value="AAA_lid_14"/>
    <property type="match status" value="1"/>
</dbReference>
<protein>
    <submittedName>
        <fullName evidence="7">Sigma-54-dependent Fis family transcriptional regulator</fullName>
    </submittedName>
</protein>
<evidence type="ECO:0000313" key="8">
    <source>
        <dbReference type="Proteomes" id="UP000675747"/>
    </source>
</evidence>
<evidence type="ECO:0000256" key="5">
    <source>
        <dbReference type="ARBA" id="ARBA00023163"/>
    </source>
</evidence>
<comment type="caution">
    <text evidence="7">The sequence shown here is derived from an EMBL/GenBank/DDBJ whole genome shotgun (WGS) entry which is preliminary data.</text>
</comment>
<name>A0AAP2CEQ8_9GAMM</name>
<dbReference type="GO" id="GO:0005524">
    <property type="term" value="F:ATP binding"/>
    <property type="evidence" value="ECO:0007669"/>
    <property type="project" value="UniProtKB-KW"/>
</dbReference>
<dbReference type="PROSITE" id="PS00676">
    <property type="entry name" value="SIGMA54_INTERACT_2"/>
    <property type="match status" value="1"/>
</dbReference>
<proteinExistence type="predicted"/>
<dbReference type="PROSITE" id="PS00675">
    <property type="entry name" value="SIGMA54_INTERACT_1"/>
    <property type="match status" value="1"/>
</dbReference>
<keyword evidence="2" id="KW-0067">ATP-binding</keyword>
<dbReference type="PROSITE" id="PS00688">
    <property type="entry name" value="SIGMA54_INTERACT_3"/>
    <property type="match status" value="1"/>
</dbReference>
<dbReference type="Gene3D" id="1.10.10.60">
    <property type="entry name" value="Homeodomain-like"/>
    <property type="match status" value="1"/>
</dbReference>
<dbReference type="RefSeq" id="WP_213173931.1">
    <property type="nucleotide sequence ID" value="NZ_JAGQFT020000015.1"/>
</dbReference>
<accession>A0AAP2CEQ8</accession>
<evidence type="ECO:0000259" key="6">
    <source>
        <dbReference type="PROSITE" id="PS50045"/>
    </source>
</evidence>
<dbReference type="PANTHER" id="PTHR32071:SF77">
    <property type="entry name" value="TRANSCRIPTIONAL REGULATORY PROTEIN"/>
    <property type="match status" value="1"/>
</dbReference>
<evidence type="ECO:0000313" key="7">
    <source>
        <dbReference type="EMBL" id="MBS7458884.1"/>
    </source>
</evidence>
<dbReference type="InterPro" id="IPR009057">
    <property type="entry name" value="Homeodomain-like_sf"/>
</dbReference>
<dbReference type="SMART" id="SM00382">
    <property type="entry name" value="AAA"/>
    <property type="match status" value="1"/>
</dbReference>
<keyword evidence="3" id="KW-0805">Transcription regulation</keyword>
<dbReference type="PRINTS" id="PR01590">
    <property type="entry name" value="HTHFIS"/>
</dbReference>
<dbReference type="InterPro" id="IPR027417">
    <property type="entry name" value="P-loop_NTPase"/>
</dbReference>
<sequence>MATARHHIERVLRVVAEPAHAQAADASENALIARSWRRCAQRHGLDPGGSAVIQVESAGRVRESRDRGGGWLRTARAGMEKLFAHVADLGYVAMLTDPDGITVDYLGDSAPGSLFRRIGLAPGANWSERFAGTNGIGTCIADRRPLTCHRDDHFFPDTIGLSCTTTPLFDPHGGLLGALDVSAVMAPDARESQHMVRHLVQLYGGMIEEANFLQAFADRWILRLGAAPALIEVAGELLLAVDDDGVVVGANRQARARLRTLAGAGTGADAPVGGHLSGIFRTPVPLLMAHLRNREQLRVSTWDGEDWCGAVLAPRLATAPRAATRVVAEVPACGSALPEPLALLAGDDAHMARVLAQAARLADAPLPVLVQGETGTGKEVLARALHDSGRRAQAAFVAVNCASIPESLIESELFGYTAGTFTGARSRGMTGLVQRADGGTLFLDEIGDMPLALQTRLLRVLAEGEVLPLGADRPVRVDLKVVSASHRDLRELVAEGRFREDLYFRLGGATLTLPPLRARRDFDRLVERQLAQECAALGREVALDPAARADLARRPWPGNLRELRNALRFALTMCDGACIGVADLPPSTEAGVLSAPSMPAEPPRAAQPAVQAGEAAAVARPDADPRARLHAALCRHRWNVSAAARELGLCRATVYRRMQRLGIVSPIDQVH</sequence>
<dbReference type="InterPro" id="IPR002197">
    <property type="entry name" value="HTH_Fis"/>
</dbReference>
<dbReference type="Gene3D" id="1.10.8.60">
    <property type="match status" value="1"/>
</dbReference>
<dbReference type="Gene3D" id="3.30.450.40">
    <property type="match status" value="1"/>
</dbReference>
<dbReference type="Proteomes" id="UP000675747">
    <property type="component" value="Unassembled WGS sequence"/>
</dbReference>
<dbReference type="PROSITE" id="PS50045">
    <property type="entry name" value="SIGMA54_INTERACT_4"/>
    <property type="match status" value="1"/>
</dbReference>
<dbReference type="EMBL" id="JAGQFT020000015">
    <property type="protein sequence ID" value="MBS7458884.1"/>
    <property type="molecule type" value="Genomic_DNA"/>
</dbReference>
<dbReference type="FunFam" id="3.40.50.300:FF:000006">
    <property type="entry name" value="DNA-binding transcriptional regulator NtrC"/>
    <property type="match status" value="1"/>
</dbReference>
<dbReference type="InterPro" id="IPR002078">
    <property type="entry name" value="Sigma_54_int"/>
</dbReference>
<dbReference type="CDD" id="cd00009">
    <property type="entry name" value="AAA"/>
    <property type="match status" value="1"/>
</dbReference>
<evidence type="ECO:0000256" key="4">
    <source>
        <dbReference type="ARBA" id="ARBA00023125"/>
    </source>
</evidence>
<dbReference type="InterPro" id="IPR058031">
    <property type="entry name" value="AAA_lid_NorR"/>
</dbReference>
<dbReference type="Pfam" id="PF01590">
    <property type="entry name" value="GAF"/>
    <property type="match status" value="1"/>
</dbReference>
<keyword evidence="5" id="KW-0804">Transcription</keyword>